<evidence type="ECO:0000256" key="4">
    <source>
        <dbReference type="ARBA" id="ARBA00023125"/>
    </source>
</evidence>
<feature type="compositionally biased region" description="Basic and acidic residues" evidence="7">
    <location>
        <begin position="84"/>
        <end position="99"/>
    </location>
</feature>
<keyword evidence="5" id="KW-0804">Transcription</keyword>
<keyword evidence="2" id="KW-0862">Zinc</keyword>
<organism evidence="9 10">
    <name type="scientific">Chlamydomonas incerta</name>
    <dbReference type="NCBI Taxonomy" id="51695"/>
    <lineage>
        <taxon>Eukaryota</taxon>
        <taxon>Viridiplantae</taxon>
        <taxon>Chlorophyta</taxon>
        <taxon>core chlorophytes</taxon>
        <taxon>Chlorophyceae</taxon>
        <taxon>CS clade</taxon>
        <taxon>Chlamydomonadales</taxon>
        <taxon>Chlamydomonadaceae</taxon>
        <taxon>Chlamydomonas</taxon>
    </lineage>
</organism>
<protein>
    <recommendedName>
        <fullName evidence="8">Dof-type domain-containing protein</fullName>
    </recommendedName>
</protein>
<feature type="region of interest" description="Disordered" evidence="7">
    <location>
        <begin position="286"/>
        <end position="352"/>
    </location>
</feature>
<dbReference type="PROSITE" id="PS50884">
    <property type="entry name" value="ZF_DOF_2"/>
    <property type="match status" value="1"/>
</dbReference>
<reference evidence="9" key="1">
    <citation type="journal article" date="2020" name="bioRxiv">
        <title>Comparative genomics of Chlamydomonas.</title>
        <authorList>
            <person name="Craig R.J."/>
            <person name="Hasan A.R."/>
            <person name="Ness R.W."/>
            <person name="Keightley P.D."/>
        </authorList>
    </citation>
    <scope>NUCLEOTIDE SEQUENCE</scope>
    <source>
        <strain evidence="9">SAG 7.73</strain>
    </source>
</reference>
<dbReference type="InterPro" id="IPR003851">
    <property type="entry name" value="Znf_Dof"/>
</dbReference>
<evidence type="ECO:0000313" key="9">
    <source>
        <dbReference type="EMBL" id="KAG2439221.1"/>
    </source>
</evidence>
<sequence length="625" mass="62655">MVDGGSRGASGQLDDWAAGVAADLDQGEGDRSEARRRPARDASPGPDARKVTTVTNKKRLASDRDSSPEEEDEEQAQKGSLKADGTRPKLPRPDKKEPCPRCNSMDTKFCYYNNYNIKQPRFYCKTCQRYWTAGGTLRNIAPGSGRRKSKSKAAREKNSPSLAEQLTAAAVGQGMFGLGGGGGYNGISPALALAAAGDHTSALLAANSAAAYGLGGHGTIAGLKLGGVGGLPAQFNSELALREHLAGQHSLETRLLLNGHLSAEDLPNGMSAAALAQASAQLHALHGQGSGIAQSLAGGHGHTGSPSPSPPPAGNGGQQHPLSSSPQHGAGSQASQQPSPPQQGSDDAEGGGDERYVAQARRVRVKAELEANAVSSSLALGGGGGGSGSYPNGASIASSIANAQLAASLNMPPSMGALAAVMGPGGGPSGLHPLLAQDNGGSLLDAGLTRQQLLVLQQHQAMQQAQQQESLQQLSSLQQLQGLAALHGQHSAAGLAALDPLQRSALLHSAAGLGGVGMGSWLQGGGGGNPLAAAAALESLQAQHLLQAQQVHPSAAAALIGSGGSSAAAQMLQAQAAAAAGGGNGWQGVTSAANWPSAWSSYNGPSSGSYAGYALQAAAAYSGAR</sequence>
<keyword evidence="4" id="KW-0238">DNA-binding</keyword>
<evidence type="ECO:0000256" key="3">
    <source>
        <dbReference type="ARBA" id="ARBA00023015"/>
    </source>
</evidence>
<evidence type="ECO:0000256" key="7">
    <source>
        <dbReference type="SAM" id="MobiDB-lite"/>
    </source>
</evidence>
<dbReference type="Pfam" id="PF02701">
    <property type="entry name" value="Zn_ribbon_Dof"/>
    <property type="match status" value="1"/>
</dbReference>
<keyword evidence="10" id="KW-1185">Reference proteome</keyword>
<keyword evidence="6" id="KW-0539">Nucleus</keyword>
<accession>A0A835TIW3</accession>
<dbReference type="PANTHER" id="PTHR31089">
    <property type="entry name" value="CYCLIC DOF FACTOR 2"/>
    <property type="match status" value="1"/>
</dbReference>
<feature type="domain" description="Dof-type" evidence="8">
    <location>
        <begin position="97"/>
        <end position="151"/>
    </location>
</feature>
<feature type="region of interest" description="Disordered" evidence="7">
    <location>
        <begin position="138"/>
        <end position="161"/>
    </location>
</feature>
<feature type="region of interest" description="Disordered" evidence="7">
    <location>
        <begin position="1"/>
        <end position="99"/>
    </location>
</feature>
<dbReference type="PANTHER" id="PTHR31089:SF1">
    <property type="entry name" value="CYCLIC DOF FACTOR 3"/>
    <property type="match status" value="1"/>
</dbReference>
<evidence type="ECO:0000256" key="5">
    <source>
        <dbReference type="ARBA" id="ARBA00023163"/>
    </source>
</evidence>
<evidence type="ECO:0000256" key="6">
    <source>
        <dbReference type="ARBA" id="ARBA00023242"/>
    </source>
</evidence>
<proteinExistence type="predicted"/>
<dbReference type="Proteomes" id="UP000650467">
    <property type="component" value="Unassembled WGS sequence"/>
</dbReference>
<evidence type="ECO:0000313" key="10">
    <source>
        <dbReference type="Proteomes" id="UP000650467"/>
    </source>
</evidence>
<dbReference type="OrthoDB" id="1927254at2759"/>
<dbReference type="GO" id="GO:0003700">
    <property type="term" value="F:DNA-binding transcription factor activity"/>
    <property type="evidence" value="ECO:0007669"/>
    <property type="project" value="InterPro"/>
</dbReference>
<feature type="compositionally biased region" description="Basic and acidic residues" evidence="7">
    <location>
        <begin position="28"/>
        <end position="40"/>
    </location>
</feature>
<dbReference type="InterPro" id="IPR045174">
    <property type="entry name" value="Dof"/>
</dbReference>
<evidence type="ECO:0000259" key="8">
    <source>
        <dbReference type="PROSITE" id="PS50884"/>
    </source>
</evidence>
<name>A0A835TIW3_CHLIN</name>
<feature type="compositionally biased region" description="Low complexity" evidence="7">
    <location>
        <begin position="323"/>
        <end position="345"/>
    </location>
</feature>
<dbReference type="EMBL" id="JAEHOC010000008">
    <property type="protein sequence ID" value="KAG2439221.1"/>
    <property type="molecule type" value="Genomic_DNA"/>
</dbReference>
<dbReference type="GO" id="GO:0046872">
    <property type="term" value="F:metal ion binding"/>
    <property type="evidence" value="ECO:0007669"/>
    <property type="project" value="UniProtKB-KW"/>
</dbReference>
<dbReference type="AlphaFoldDB" id="A0A835TIW3"/>
<gene>
    <name evidence="9" type="ORF">HXX76_004583</name>
</gene>
<keyword evidence="1" id="KW-0479">Metal-binding</keyword>
<evidence type="ECO:0000256" key="1">
    <source>
        <dbReference type="ARBA" id="ARBA00022723"/>
    </source>
</evidence>
<comment type="caution">
    <text evidence="9">The sequence shown here is derived from an EMBL/GenBank/DDBJ whole genome shotgun (WGS) entry which is preliminary data.</text>
</comment>
<evidence type="ECO:0000256" key="2">
    <source>
        <dbReference type="ARBA" id="ARBA00022833"/>
    </source>
</evidence>
<dbReference type="GO" id="GO:0003677">
    <property type="term" value="F:DNA binding"/>
    <property type="evidence" value="ECO:0007669"/>
    <property type="project" value="UniProtKB-KW"/>
</dbReference>
<dbReference type="PROSITE" id="PS01361">
    <property type="entry name" value="ZF_DOF_1"/>
    <property type="match status" value="1"/>
</dbReference>
<keyword evidence="3" id="KW-0805">Transcription regulation</keyword>